<keyword evidence="9" id="KW-1185">Reference proteome</keyword>
<keyword evidence="6 7" id="KW-0503">Monooxygenase</keyword>
<dbReference type="CDD" id="cd11029">
    <property type="entry name" value="CYP107-like"/>
    <property type="match status" value="1"/>
</dbReference>
<evidence type="ECO:0000256" key="1">
    <source>
        <dbReference type="ARBA" id="ARBA00010617"/>
    </source>
</evidence>
<evidence type="ECO:0000256" key="6">
    <source>
        <dbReference type="ARBA" id="ARBA00023033"/>
    </source>
</evidence>
<dbReference type="GO" id="GO:0020037">
    <property type="term" value="F:heme binding"/>
    <property type="evidence" value="ECO:0007669"/>
    <property type="project" value="InterPro"/>
</dbReference>
<dbReference type="InParanoid" id="A0A545AUS2"/>
<evidence type="ECO:0000313" key="8">
    <source>
        <dbReference type="EMBL" id="TQS45072.1"/>
    </source>
</evidence>
<evidence type="ECO:0000256" key="4">
    <source>
        <dbReference type="ARBA" id="ARBA00023002"/>
    </source>
</evidence>
<protein>
    <submittedName>
        <fullName evidence="8">Cytochrome P450</fullName>
    </submittedName>
</protein>
<evidence type="ECO:0000313" key="9">
    <source>
        <dbReference type="Proteomes" id="UP000317982"/>
    </source>
</evidence>
<keyword evidence="5 7" id="KW-0408">Iron</keyword>
<dbReference type="InterPro" id="IPR036396">
    <property type="entry name" value="Cyt_P450_sf"/>
</dbReference>
<dbReference type="Proteomes" id="UP000317982">
    <property type="component" value="Unassembled WGS sequence"/>
</dbReference>
<dbReference type="PRINTS" id="PR00359">
    <property type="entry name" value="BP450"/>
</dbReference>
<accession>A0A545AUS2</accession>
<dbReference type="GO" id="GO:0004497">
    <property type="term" value="F:monooxygenase activity"/>
    <property type="evidence" value="ECO:0007669"/>
    <property type="project" value="UniProtKB-KW"/>
</dbReference>
<sequence>MTSEPASDPSVFTAVPDGARRQTLLELTEKGPVHRVTLPGGQEGWLVTGYDEARAALTDPRVSRGASGKVYGHLAPEAARGLHHHMLNANPPAHTRLRKLVAGTFTRRRLELLAPTIEAISAELVAAMRIRLDAGGTVDLVEDYAFRFTFRVLCALVGIPRLDEARLSQLFTLISAGPATRIEDYRPAAQEMLGLLRSLIAEKRRSPGEDLLSGLVAARDGDDRLTEDELTSMVWLLMVAGHETTAGLIVNGFRQLLEHPDQRAALRDDPDLLPGAIEEMLRFDGPLQATLPAVAEEPLELGGHFIEAGSLVMVSPLGAGLGPRPEPFEVGRTDPRHLAFGFGIHHCLGAPLARWEARVAFRDLLRDLDDVEQVDDALARQPSLVFNRIVSLRVRTPR</sequence>
<evidence type="ECO:0000256" key="5">
    <source>
        <dbReference type="ARBA" id="ARBA00023004"/>
    </source>
</evidence>
<dbReference type="FunFam" id="1.10.630.10:FF:000018">
    <property type="entry name" value="Cytochrome P450 monooxygenase"/>
    <property type="match status" value="1"/>
</dbReference>
<dbReference type="InterPro" id="IPR001128">
    <property type="entry name" value="Cyt_P450"/>
</dbReference>
<dbReference type="OrthoDB" id="142769at2"/>
<evidence type="ECO:0000256" key="7">
    <source>
        <dbReference type="RuleBase" id="RU000461"/>
    </source>
</evidence>
<dbReference type="GO" id="GO:0005506">
    <property type="term" value="F:iron ion binding"/>
    <property type="evidence" value="ECO:0007669"/>
    <property type="project" value="InterPro"/>
</dbReference>
<dbReference type="InterPro" id="IPR017972">
    <property type="entry name" value="Cyt_P450_CS"/>
</dbReference>
<keyword evidence="2 7" id="KW-0349">Heme</keyword>
<dbReference type="SUPFAM" id="SSF48264">
    <property type="entry name" value="Cytochrome P450"/>
    <property type="match status" value="1"/>
</dbReference>
<dbReference type="InterPro" id="IPR002397">
    <property type="entry name" value="Cyt_P450_B"/>
</dbReference>
<reference evidence="8 9" key="1">
    <citation type="submission" date="2019-07" db="EMBL/GenBank/DDBJ databases">
        <title>Cryptosporangium phraense sp. nov., isolated from plant litter.</title>
        <authorList>
            <person name="Suriyachadkun C."/>
        </authorList>
    </citation>
    <scope>NUCLEOTIDE SEQUENCE [LARGE SCALE GENOMIC DNA]</scope>
    <source>
        <strain evidence="8 9">A-T 5661</strain>
    </source>
</reference>
<name>A0A545AUS2_9ACTN</name>
<dbReference type="Gene3D" id="1.10.630.10">
    <property type="entry name" value="Cytochrome P450"/>
    <property type="match status" value="1"/>
</dbReference>
<dbReference type="PROSITE" id="PS00086">
    <property type="entry name" value="CYTOCHROME_P450"/>
    <property type="match status" value="1"/>
</dbReference>
<evidence type="ECO:0000256" key="3">
    <source>
        <dbReference type="ARBA" id="ARBA00022723"/>
    </source>
</evidence>
<keyword evidence="4 7" id="KW-0560">Oxidoreductase</keyword>
<comment type="similarity">
    <text evidence="1 7">Belongs to the cytochrome P450 family.</text>
</comment>
<keyword evidence="3 7" id="KW-0479">Metal-binding</keyword>
<dbReference type="PANTHER" id="PTHR46696">
    <property type="entry name" value="P450, PUTATIVE (EUROFUNG)-RELATED"/>
    <property type="match status" value="1"/>
</dbReference>
<dbReference type="GO" id="GO:0016705">
    <property type="term" value="F:oxidoreductase activity, acting on paired donors, with incorporation or reduction of molecular oxygen"/>
    <property type="evidence" value="ECO:0007669"/>
    <property type="project" value="InterPro"/>
</dbReference>
<gene>
    <name evidence="8" type="ORF">FL583_11275</name>
</gene>
<dbReference type="Pfam" id="PF00067">
    <property type="entry name" value="p450"/>
    <property type="match status" value="1"/>
</dbReference>
<dbReference type="AlphaFoldDB" id="A0A545AUS2"/>
<comment type="caution">
    <text evidence="8">The sequence shown here is derived from an EMBL/GenBank/DDBJ whole genome shotgun (WGS) entry which is preliminary data.</text>
</comment>
<dbReference type="RefSeq" id="WP_142704521.1">
    <property type="nucleotide sequence ID" value="NZ_VIRS01000006.1"/>
</dbReference>
<proteinExistence type="inferred from homology"/>
<dbReference type="EMBL" id="VIRS01000006">
    <property type="protein sequence ID" value="TQS45072.1"/>
    <property type="molecule type" value="Genomic_DNA"/>
</dbReference>
<dbReference type="PANTHER" id="PTHR46696:SF1">
    <property type="entry name" value="CYTOCHROME P450 YJIB-RELATED"/>
    <property type="match status" value="1"/>
</dbReference>
<evidence type="ECO:0000256" key="2">
    <source>
        <dbReference type="ARBA" id="ARBA00022617"/>
    </source>
</evidence>
<organism evidence="8 9">
    <name type="scientific">Cryptosporangium phraense</name>
    <dbReference type="NCBI Taxonomy" id="2593070"/>
    <lineage>
        <taxon>Bacteria</taxon>
        <taxon>Bacillati</taxon>
        <taxon>Actinomycetota</taxon>
        <taxon>Actinomycetes</taxon>
        <taxon>Cryptosporangiales</taxon>
        <taxon>Cryptosporangiaceae</taxon>
        <taxon>Cryptosporangium</taxon>
    </lineage>
</organism>